<organism evidence="1 2">
    <name type="scientific">Elysia crispata</name>
    <name type="common">lettuce slug</name>
    <dbReference type="NCBI Taxonomy" id="231223"/>
    <lineage>
        <taxon>Eukaryota</taxon>
        <taxon>Metazoa</taxon>
        <taxon>Spiralia</taxon>
        <taxon>Lophotrochozoa</taxon>
        <taxon>Mollusca</taxon>
        <taxon>Gastropoda</taxon>
        <taxon>Heterobranchia</taxon>
        <taxon>Euthyneura</taxon>
        <taxon>Panpulmonata</taxon>
        <taxon>Sacoglossa</taxon>
        <taxon>Placobranchoidea</taxon>
        <taxon>Plakobranchidae</taxon>
        <taxon>Elysia</taxon>
    </lineage>
</organism>
<dbReference type="Proteomes" id="UP001283361">
    <property type="component" value="Unassembled WGS sequence"/>
</dbReference>
<keyword evidence="2" id="KW-1185">Reference proteome</keyword>
<gene>
    <name evidence="1" type="ORF">RRG08_050841</name>
</gene>
<reference evidence="1" key="1">
    <citation type="journal article" date="2023" name="G3 (Bethesda)">
        <title>A reference genome for the long-term kleptoplast-retaining sea slug Elysia crispata morphotype clarki.</title>
        <authorList>
            <person name="Eastman K.E."/>
            <person name="Pendleton A.L."/>
            <person name="Shaikh M.A."/>
            <person name="Suttiyut T."/>
            <person name="Ogas R."/>
            <person name="Tomko P."/>
            <person name="Gavelis G."/>
            <person name="Widhalm J.R."/>
            <person name="Wisecaver J.H."/>
        </authorList>
    </citation>
    <scope>NUCLEOTIDE SEQUENCE</scope>
    <source>
        <strain evidence="1">ECLA1</strain>
    </source>
</reference>
<accession>A0AAE1DX06</accession>
<dbReference type="EMBL" id="JAWDGP010002060">
    <property type="protein sequence ID" value="KAK3785822.1"/>
    <property type="molecule type" value="Genomic_DNA"/>
</dbReference>
<comment type="caution">
    <text evidence="1">The sequence shown here is derived from an EMBL/GenBank/DDBJ whole genome shotgun (WGS) entry which is preliminary data.</text>
</comment>
<evidence type="ECO:0000313" key="2">
    <source>
        <dbReference type="Proteomes" id="UP001283361"/>
    </source>
</evidence>
<sequence>MSYLSGNCMTADQHIHKLVLAGWTQAQGLNLSMPGRGQTARQLRANRQKFCLPKPQSWGSPSLSTNTADSFEQKVKMCLTPAVCPPSSVSQYQALINGPSSVCTRQVCIKDRPMIHASSLVASTRPSTLGMIF</sequence>
<name>A0AAE1DX06_9GAST</name>
<evidence type="ECO:0000313" key="1">
    <source>
        <dbReference type="EMBL" id="KAK3785822.1"/>
    </source>
</evidence>
<protein>
    <submittedName>
        <fullName evidence="1">Uncharacterized protein</fullName>
    </submittedName>
</protein>
<dbReference type="AlphaFoldDB" id="A0AAE1DX06"/>
<proteinExistence type="predicted"/>